<evidence type="ECO:0000313" key="4">
    <source>
        <dbReference type="EMBL" id="KCV69953.1"/>
    </source>
</evidence>
<evidence type="ECO:0000256" key="1">
    <source>
        <dbReference type="PROSITE-ProRule" id="PRU00176"/>
    </source>
</evidence>
<dbReference type="InterPro" id="IPR000504">
    <property type="entry name" value="RRM_dom"/>
</dbReference>
<dbReference type="Pfam" id="PF01480">
    <property type="entry name" value="PWI"/>
    <property type="match status" value="1"/>
</dbReference>
<dbReference type="SUPFAM" id="SSF54928">
    <property type="entry name" value="RNA-binding domain, RBD"/>
    <property type="match status" value="1"/>
</dbReference>
<keyword evidence="5" id="KW-1185">Reference proteome</keyword>
<dbReference type="EMBL" id="KB932205">
    <property type="protein sequence ID" value="KCV69953.1"/>
    <property type="molecule type" value="Genomic_DNA"/>
</dbReference>
<gene>
    <name evidence="4" type="ORF">H696_03418</name>
</gene>
<sequence length="804" mass="85361">MQPFPNRSPPPMGMPYGAYPMQVPPGGHMPPPHMPPPHMHGMPGVPPPHMYGMGVPPPMHPMGMMHHPPHMGHHVPHPGLAPPPMAAGHLPSGHSRPAPSRSAASSGSRGGGRAALARAGVISGGDIISLFVGSISPRLDDRSLEAMFRTVGSFVKWERVRGFGYASFGNLVGVKRALVLMNGLLIGGQALKVTADKTVTAKLVAEREDRLSGMKQAREKVDAAREALAAHPPASEAEIEEEVAAAAALNAPAAPAPASAPSEGQDPPPEDAAEVPALSPRAAARAAVAQAEADLQELEEWTTRETEAETRQRCHAYTLTINLLSNLGLAHPDAEQAVTSGTFPDFEQILTTLLAPAGSSTPAAGSGSGSGSGSTAAPAAAPVADSTPATKTSAPGPGATDSANAETTSSPGDIPLSAVPGGVGSPIEVTSSTVEKAVASFRDRAREDDRRRLEMAERRRQQELEFRQKEQENLFRSSQLRWKDLEGAYLKSLANGRNFLAARQRFQEIDVPEMLRLLDDPAAIRALPFYTNRERYFAARERDRAREEAADLRDREKEEAELQQDRHTRDRQADAGTTAGRPASGHQSQQLTDAEIERRAREDLRAALNNLPRDPLFAGADGQAAANIVPTAAPTAGVGVVLAAAPTSTDAGAKRPAAAAVEDDVAPAAKRHQPPSSATDVLASLTALLNAGPLSVEEFRTRLEQVLPTGHAILMQLPVEWPLVTPELLDAYVRPWADTAVQQSLGARDPELVSYLVDMLGSSPSANNLHEQLAPLFDVATDSFFAGIWRNLLIGTWTAKRALR</sequence>
<feature type="compositionally biased region" description="Basic and acidic residues" evidence="2">
    <location>
        <begin position="211"/>
        <end position="225"/>
    </location>
</feature>
<feature type="compositionally biased region" description="Low complexity" evidence="2">
    <location>
        <begin position="91"/>
        <end position="107"/>
    </location>
</feature>
<dbReference type="Pfam" id="PF00076">
    <property type="entry name" value="RRM_1"/>
    <property type="match status" value="1"/>
</dbReference>
<reference evidence="4" key="1">
    <citation type="submission" date="2013-04" db="EMBL/GenBank/DDBJ databases">
        <title>The Genome Sequence of Fonticula alba ATCC 38817.</title>
        <authorList>
            <consortium name="The Broad Institute Genomics Platform"/>
            <person name="Russ C."/>
            <person name="Cuomo C."/>
            <person name="Burger G."/>
            <person name="Gray M.W."/>
            <person name="Holland P.W.H."/>
            <person name="King N."/>
            <person name="Lang F.B.F."/>
            <person name="Roger A.J."/>
            <person name="Ruiz-Trillo I."/>
            <person name="Brown M."/>
            <person name="Walker B."/>
            <person name="Young S."/>
            <person name="Zeng Q."/>
            <person name="Gargeya S."/>
            <person name="Fitzgerald M."/>
            <person name="Haas B."/>
            <person name="Abouelleil A."/>
            <person name="Allen A.W."/>
            <person name="Alvarado L."/>
            <person name="Arachchi H.M."/>
            <person name="Berlin A.M."/>
            <person name="Chapman S.B."/>
            <person name="Gainer-Dewar J."/>
            <person name="Goldberg J."/>
            <person name="Griggs A."/>
            <person name="Gujja S."/>
            <person name="Hansen M."/>
            <person name="Howarth C."/>
            <person name="Imamovic A."/>
            <person name="Ireland A."/>
            <person name="Larimer J."/>
            <person name="McCowan C."/>
            <person name="Murphy C."/>
            <person name="Pearson M."/>
            <person name="Poon T.W."/>
            <person name="Priest M."/>
            <person name="Roberts A."/>
            <person name="Saif S."/>
            <person name="Shea T."/>
            <person name="Sisk P."/>
            <person name="Sykes S."/>
            <person name="Wortman J."/>
            <person name="Nusbaum C."/>
            <person name="Birren B."/>
        </authorList>
    </citation>
    <scope>NUCLEOTIDE SEQUENCE [LARGE SCALE GENOMIC DNA]</scope>
    <source>
        <strain evidence="4">ATCC 38817</strain>
    </source>
</reference>
<dbReference type="InterPro" id="IPR012677">
    <property type="entry name" value="Nucleotide-bd_a/b_plait_sf"/>
</dbReference>
<name>A0A058Z7S7_FONAL</name>
<evidence type="ECO:0000259" key="3">
    <source>
        <dbReference type="PROSITE" id="PS50102"/>
    </source>
</evidence>
<dbReference type="GeneID" id="20528143"/>
<dbReference type="Proteomes" id="UP000030693">
    <property type="component" value="Unassembled WGS sequence"/>
</dbReference>
<feature type="compositionally biased region" description="Low complexity" evidence="2">
    <location>
        <begin position="244"/>
        <end position="263"/>
    </location>
</feature>
<dbReference type="OrthoDB" id="8093034at2759"/>
<feature type="compositionally biased region" description="Low complexity" evidence="2">
    <location>
        <begin position="226"/>
        <end position="236"/>
    </location>
</feature>
<feature type="domain" description="RRM" evidence="3">
    <location>
        <begin position="128"/>
        <end position="198"/>
    </location>
</feature>
<evidence type="ECO:0000313" key="5">
    <source>
        <dbReference type="Proteomes" id="UP000030693"/>
    </source>
</evidence>
<dbReference type="SMART" id="SM00360">
    <property type="entry name" value="RRM"/>
    <property type="match status" value="1"/>
</dbReference>
<feature type="compositionally biased region" description="Polar residues" evidence="2">
    <location>
        <begin position="401"/>
        <end position="411"/>
    </location>
</feature>
<evidence type="ECO:0000256" key="2">
    <source>
        <dbReference type="SAM" id="MobiDB-lite"/>
    </source>
</evidence>
<dbReference type="InterPro" id="IPR035979">
    <property type="entry name" value="RBD_domain_sf"/>
</dbReference>
<dbReference type="InterPro" id="IPR002483">
    <property type="entry name" value="PWI_dom"/>
</dbReference>
<dbReference type="STRING" id="691883.A0A058Z7S7"/>
<feature type="region of interest" description="Disordered" evidence="2">
    <location>
        <begin position="211"/>
        <end position="284"/>
    </location>
</feature>
<feature type="compositionally biased region" description="Low complexity" evidence="2">
    <location>
        <begin position="274"/>
        <end position="284"/>
    </location>
</feature>
<dbReference type="GO" id="GO:0003723">
    <property type="term" value="F:RNA binding"/>
    <property type="evidence" value="ECO:0007669"/>
    <property type="project" value="UniProtKB-UniRule"/>
</dbReference>
<dbReference type="PANTHER" id="PTHR18806">
    <property type="entry name" value="RBM25 PROTEIN"/>
    <property type="match status" value="1"/>
</dbReference>
<dbReference type="Gene3D" id="3.30.70.330">
    <property type="match status" value="1"/>
</dbReference>
<dbReference type="PANTHER" id="PTHR18806:SF4">
    <property type="entry name" value="RNA-BINDING PROTEIN 25"/>
    <property type="match status" value="1"/>
</dbReference>
<feature type="region of interest" description="Disordered" evidence="2">
    <location>
        <begin position="69"/>
        <end position="112"/>
    </location>
</feature>
<feature type="compositionally biased region" description="Low complexity" evidence="2">
    <location>
        <begin position="373"/>
        <end position="390"/>
    </location>
</feature>
<accession>A0A058Z7S7</accession>
<keyword evidence="1" id="KW-0694">RNA-binding</keyword>
<dbReference type="InterPro" id="IPR052768">
    <property type="entry name" value="RBM25"/>
</dbReference>
<feature type="region of interest" description="Disordered" evidence="2">
    <location>
        <begin position="548"/>
        <end position="593"/>
    </location>
</feature>
<protein>
    <recommendedName>
        <fullName evidence="3">RRM domain-containing protein</fullName>
    </recommendedName>
</protein>
<proteinExistence type="predicted"/>
<dbReference type="PROSITE" id="PS50102">
    <property type="entry name" value="RRM"/>
    <property type="match status" value="1"/>
</dbReference>
<organism evidence="4">
    <name type="scientific">Fonticula alba</name>
    <name type="common">Slime mold</name>
    <dbReference type="NCBI Taxonomy" id="691883"/>
    <lineage>
        <taxon>Eukaryota</taxon>
        <taxon>Rotosphaerida</taxon>
        <taxon>Fonticulaceae</taxon>
        <taxon>Fonticula</taxon>
    </lineage>
</organism>
<dbReference type="eggNOG" id="KOG2253">
    <property type="taxonomic scope" value="Eukaryota"/>
</dbReference>
<dbReference type="RefSeq" id="XP_009495559.1">
    <property type="nucleotide sequence ID" value="XM_009497284.1"/>
</dbReference>
<feature type="compositionally biased region" description="Basic and acidic residues" evidence="2">
    <location>
        <begin position="548"/>
        <end position="573"/>
    </location>
</feature>
<dbReference type="AlphaFoldDB" id="A0A058Z7S7"/>
<feature type="region of interest" description="Disordered" evidence="2">
    <location>
        <begin position="357"/>
        <end position="432"/>
    </location>
</feature>
<dbReference type="Gene3D" id="1.20.1390.10">
    <property type="entry name" value="PWI domain"/>
    <property type="match status" value="1"/>
</dbReference>